<dbReference type="EMBL" id="JAGZMZ010000001">
    <property type="protein sequence ID" value="MBS4883230.1"/>
    <property type="molecule type" value="Genomic_DNA"/>
</dbReference>
<evidence type="ECO:0000313" key="1">
    <source>
        <dbReference type="EMBL" id="MBS4883230.1"/>
    </source>
</evidence>
<dbReference type="Proteomes" id="UP000753219">
    <property type="component" value="Unassembled WGS sequence"/>
</dbReference>
<proteinExistence type="predicted"/>
<dbReference type="RefSeq" id="WP_278639396.1">
    <property type="nucleotide sequence ID" value="NZ_JAGZMZ010000001.1"/>
</dbReference>
<sequence length="263" mass="31454">MYEDLRKYITKEELLKRTEAWYIKRLCECSKDEKYVTEFIENLVENGNQIDTDFGPFECMLEFAYHWEDIFNEEYPILKLILSCFLDKFEIHTSSTDPFDIFLDHTTRGRKIIGLTHSNPIVNVFDHWEEFISLFEELSDEDIKENYNNPVFRDEVCEDLYFNHIALNFDELEETAELDMVLDELCFCKVKPGQYVYASMNFSGEFSGYDTLGKSTLEYIDSQINKKRDLSEFDRMFSYFVVDLNPYFYDLFELKGSNREVIF</sequence>
<name>A0A942W9A3_9FIRM</name>
<reference evidence="1" key="1">
    <citation type="submission" date="2021-02" db="EMBL/GenBank/DDBJ databases">
        <title>Infant gut strain persistence is associated with maternal origin, phylogeny, and functional potential including surface adhesion and iron acquisition.</title>
        <authorList>
            <person name="Lou Y.C."/>
        </authorList>
    </citation>
    <scope>NUCLEOTIDE SEQUENCE</scope>
    <source>
        <strain evidence="1">L3_108_103G1_dasL3_108_103G1_concoct_2</strain>
    </source>
</reference>
<accession>A0A942W9A3</accession>
<evidence type="ECO:0000313" key="2">
    <source>
        <dbReference type="Proteomes" id="UP000753219"/>
    </source>
</evidence>
<gene>
    <name evidence="1" type="ORF">KHZ85_00450</name>
</gene>
<comment type="caution">
    <text evidence="1">The sequence shown here is derived from an EMBL/GenBank/DDBJ whole genome shotgun (WGS) entry which is preliminary data.</text>
</comment>
<dbReference type="AlphaFoldDB" id="A0A942W9A3"/>
<organism evidence="1 2">
    <name type="scientific">Amedibacillus dolichus</name>
    <dbReference type="NCBI Taxonomy" id="31971"/>
    <lineage>
        <taxon>Bacteria</taxon>
        <taxon>Bacillati</taxon>
        <taxon>Bacillota</taxon>
        <taxon>Erysipelotrichia</taxon>
        <taxon>Erysipelotrichales</taxon>
        <taxon>Erysipelotrichaceae</taxon>
        <taxon>Amedibacillus</taxon>
    </lineage>
</organism>
<protein>
    <submittedName>
        <fullName evidence="1">Uncharacterized protein</fullName>
    </submittedName>
</protein>